<reference evidence="1" key="1">
    <citation type="submission" date="2021-06" db="EMBL/GenBank/DDBJ databases">
        <title>Parelaphostrongylus tenuis whole genome reference sequence.</title>
        <authorList>
            <person name="Garwood T.J."/>
            <person name="Larsen P.A."/>
            <person name="Fountain-Jones N.M."/>
            <person name="Garbe J.R."/>
            <person name="Macchietto M.G."/>
            <person name="Kania S.A."/>
            <person name="Gerhold R.W."/>
            <person name="Richards J.E."/>
            <person name="Wolf T.M."/>
        </authorList>
    </citation>
    <scope>NUCLEOTIDE SEQUENCE</scope>
    <source>
        <strain evidence="1">MNPRO001-30</strain>
        <tissue evidence="1">Meninges</tissue>
    </source>
</reference>
<evidence type="ECO:0000313" key="2">
    <source>
        <dbReference type="Proteomes" id="UP001196413"/>
    </source>
</evidence>
<name>A0AAD5QMV3_PARTN</name>
<comment type="caution">
    <text evidence="1">The sequence shown here is derived from an EMBL/GenBank/DDBJ whole genome shotgun (WGS) entry which is preliminary data.</text>
</comment>
<proteinExistence type="predicted"/>
<accession>A0AAD5QMV3</accession>
<sequence length="63" mass="7206">MNGAEKELEVQTNRLIPTFCKLMSDPHADSHKSWVRSTLTELTTTDCHMTLLRTQYTFSSCLS</sequence>
<dbReference type="EMBL" id="JAHQIW010001373">
    <property type="protein sequence ID" value="KAJ1352406.1"/>
    <property type="molecule type" value="Genomic_DNA"/>
</dbReference>
<gene>
    <name evidence="1" type="ORF">KIN20_008734</name>
</gene>
<organism evidence="1 2">
    <name type="scientific">Parelaphostrongylus tenuis</name>
    <name type="common">Meningeal worm</name>
    <dbReference type="NCBI Taxonomy" id="148309"/>
    <lineage>
        <taxon>Eukaryota</taxon>
        <taxon>Metazoa</taxon>
        <taxon>Ecdysozoa</taxon>
        <taxon>Nematoda</taxon>
        <taxon>Chromadorea</taxon>
        <taxon>Rhabditida</taxon>
        <taxon>Rhabditina</taxon>
        <taxon>Rhabditomorpha</taxon>
        <taxon>Strongyloidea</taxon>
        <taxon>Metastrongylidae</taxon>
        <taxon>Parelaphostrongylus</taxon>
    </lineage>
</organism>
<evidence type="ECO:0000313" key="1">
    <source>
        <dbReference type="EMBL" id="KAJ1352406.1"/>
    </source>
</evidence>
<dbReference type="AlphaFoldDB" id="A0AAD5QMV3"/>
<dbReference type="Proteomes" id="UP001196413">
    <property type="component" value="Unassembled WGS sequence"/>
</dbReference>
<protein>
    <submittedName>
        <fullName evidence="1">Uncharacterized protein</fullName>
    </submittedName>
</protein>
<keyword evidence="2" id="KW-1185">Reference proteome</keyword>